<evidence type="ECO:0000313" key="5">
    <source>
        <dbReference type="Proteomes" id="UP000800094"/>
    </source>
</evidence>
<dbReference type="PROSITE" id="PS50297">
    <property type="entry name" value="ANK_REP_REGION"/>
    <property type="match status" value="1"/>
</dbReference>
<feature type="non-terminal residue" evidence="4">
    <location>
        <position position="1"/>
    </location>
</feature>
<sequence length="118" mass="13036">AITRDHLKVVEFLLKSGVNVNERIRNNETPLLLAVESRGEPMVQLLLEHHADPCLSNRWGLTALHVACYEGSAALTRLLLKQSTIKVDKTDNFGWTPLHYAAQTDSKAVAELLLAHGA</sequence>
<dbReference type="InterPro" id="IPR036770">
    <property type="entry name" value="Ankyrin_rpt-contain_sf"/>
</dbReference>
<keyword evidence="1" id="KW-0677">Repeat</keyword>
<dbReference type="Gene3D" id="1.25.40.20">
    <property type="entry name" value="Ankyrin repeat-containing domain"/>
    <property type="match status" value="2"/>
</dbReference>
<feature type="repeat" description="ANK" evidence="3">
    <location>
        <begin position="26"/>
        <end position="58"/>
    </location>
</feature>
<evidence type="ECO:0000256" key="3">
    <source>
        <dbReference type="PROSITE-ProRule" id="PRU00023"/>
    </source>
</evidence>
<dbReference type="EMBL" id="ML987197">
    <property type="protein sequence ID" value="KAF2247477.1"/>
    <property type="molecule type" value="Genomic_DNA"/>
</dbReference>
<feature type="non-terminal residue" evidence="4">
    <location>
        <position position="118"/>
    </location>
</feature>
<dbReference type="Proteomes" id="UP000800094">
    <property type="component" value="Unassembled WGS sequence"/>
</dbReference>
<gene>
    <name evidence="4" type="ORF">BU26DRAFT_377649</name>
</gene>
<dbReference type="InterPro" id="IPR002110">
    <property type="entry name" value="Ankyrin_rpt"/>
</dbReference>
<feature type="repeat" description="ANK" evidence="3">
    <location>
        <begin position="93"/>
        <end position="118"/>
    </location>
</feature>
<dbReference type="SUPFAM" id="SSF48403">
    <property type="entry name" value="Ankyrin repeat"/>
    <property type="match status" value="1"/>
</dbReference>
<dbReference type="GeneID" id="54575867"/>
<keyword evidence="5" id="KW-1185">Reference proteome</keyword>
<name>A0A6A6IB90_9PLEO</name>
<dbReference type="Pfam" id="PF12796">
    <property type="entry name" value="Ank_2"/>
    <property type="match status" value="1"/>
</dbReference>
<dbReference type="Pfam" id="PF13637">
    <property type="entry name" value="Ank_4"/>
    <property type="match status" value="1"/>
</dbReference>
<dbReference type="AlphaFoldDB" id="A0A6A6IB90"/>
<dbReference type="PANTHER" id="PTHR24198:SF165">
    <property type="entry name" value="ANKYRIN REPEAT-CONTAINING PROTEIN-RELATED"/>
    <property type="match status" value="1"/>
</dbReference>
<dbReference type="OrthoDB" id="341259at2759"/>
<evidence type="ECO:0000256" key="1">
    <source>
        <dbReference type="ARBA" id="ARBA00022737"/>
    </source>
</evidence>
<evidence type="ECO:0000256" key="2">
    <source>
        <dbReference type="ARBA" id="ARBA00023043"/>
    </source>
</evidence>
<dbReference type="PANTHER" id="PTHR24198">
    <property type="entry name" value="ANKYRIN REPEAT AND PROTEIN KINASE DOMAIN-CONTAINING PROTEIN"/>
    <property type="match status" value="1"/>
</dbReference>
<dbReference type="PRINTS" id="PR01415">
    <property type="entry name" value="ANKYRIN"/>
</dbReference>
<protein>
    <submittedName>
        <fullName evidence="4">Ankyrin repeat protein</fullName>
    </submittedName>
</protein>
<proteinExistence type="predicted"/>
<organism evidence="4 5">
    <name type="scientific">Trematosphaeria pertusa</name>
    <dbReference type="NCBI Taxonomy" id="390896"/>
    <lineage>
        <taxon>Eukaryota</taxon>
        <taxon>Fungi</taxon>
        <taxon>Dikarya</taxon>
        <taxon>Ascomycota</taxon>
        <taxon>Pezizomycotina</taxon>
        <taxon>Dothideomycetes</taxon>
        <taxon>Pleosporomycetidae</taxon>
        <taxon>Pleosporales</taxon>
        <taxon>Massarineae</taxon>
        <taxon>Trematosphaeriaceae</taxon>
        <taxon>Trematosphaeria</taxon>
    </lineage>
</organism>
<reference evidence="4" key="1">
    <citation type="journal article" date="2020" name="Stud. Mycol.">
        <title>101 Dothideomycetes genomes: a test case for predicting lifestyles and emergence of pathogens.</title>
        <authorList>
            <person name="Haridas S."/>
            <person name="Albert R."/>
            <person name="Binder M."/>
            <person name="Bloem J."/>
            <person name="Labutti K."/>
            <person name="Salamov A."/>
            <person name="Andreopoulos B."/>
            <person name="Baker S."/>
            <person name="Barry K."/>
            <person name="Bills G."/>
            <person name="Bluhm B."/>
            <person name="Cannon C."/>
            <person name="Castanera R."/>
            <person name="Culley D."/>
            <person name="Daum C."/>
            <person name="Ezra D."/>
            <person name="Gonzalez J."/>
            <person name="Henrissat B."/>
            <person name="Kuo A."/>
            <person name="Liang C."/>
            <person name="Lipzen A."/>
            <person name="Lutzoni F."/>
            <person name="Magnuson J."/>
            <person name="Mondo S."/>
            <person name="Nolan M."/>
            <person name="Ohm R."/>
            <person name="Pangilinan J."/>
            <person name="Park H.-J."/>
            <person name="Ramirez L."/>
            <person name="Alfaro M."/>
            <person name="Sun H."/>
            <person name="Tritt A."/>
            <person name="Yoshinaga Y."/>
            <person name="Zwiers L.-H."/>
            <person name="Turgeon B."/>
            <person name="Goodwin S."/>
            <person name="Spatafora J."/>
            <person name="Crous P."/>
            <person name="Grigoriev I."/>
        </authorList>
    </citation>
    <scope>NUCLEOTIDE SEQUENCE</scope>
    <source>
        <strain evidence="4">CBS 122368</strain>
    </source>
</reference>
<accession>A0A6A6IB90</accession>
<dbReference type="RefSeq" id="XP_033682481.1">
    <property type="nucleotide sequence ID" value="XM_033822537.1"/>
</dbReference>
<dbReference type="PROSITE" id="PS50088">
    <property type="entry name" value="ANK_REPEAT"/>
    <property type="match status" value="2"/>
</dbReference>
<keyword evidence="2 3" id="KW-0040">ANK repeat</keyword>
<dbReference type="SMART" id="SM00248">
    <property type="entry name" value="ANK"/>
    <property type="match status" value="4"/>
</dbReference>
<evidence type="ECO:0000313" key="4">
    <source>
        <dbReference type="EMBL" id="KAF2247477.1"/>
    </source>
</evidence>